<gene>
    <name evidence="5" type="ORF">OXX778_LOCUS4597</name>
</gene>
<dbReference type="GO" id="GO:0005634">
    <property type="term" value="C:nucleus"/>
    <property type="evidence" value="ECO:0007669"/>
    <property type="project" value="UniProtKB-SubCell"/>
</dbReference>
<dbReference type="SUPFAM" id="SSF46689">
    <property type="entry name" value="Homeodomain-like"/>
    <property type="match status" value="2"/>
</dbReference>
<dbReference type="InterPro" id="IPR039673">
    <property type="entry name" value="SATB1/SATB2"/>
</dbReference>
<feature type="domain" description="Homeobox" evidence="4">
    <location>
        <begin position="477"/>
        <end position="547"/>
    </location>
</feature>
<dbReference type="PROSITE" id="PS50071">
    <property type="entry name" value="HOMEOBOX_2"/>
    <property type="match status" value="2"/>
</dbReference>
<evidence type="ECO:0000256" key="3">
    <source>
        <dbReference type="SAM" id="MobiDB-lite"/>
    </source>
</evidence>
<feature type="region of interest" description="Disordered" evidence="3">
    <location>
        <begin position="464"/>
        <end position="485"/>
    </location>
</feature>
<dbReference type="InterPro" id="IPR001356">
    <property type="entry name" value="HD"/>
</dbReference>
<sequence length="781" mass="89809">MKLSNMRAKSNSDSKKKNRKMYFKRRNTHLFKSKCLSRLKFQCENTSIESNYKFPILTCIELIDSKLSSTSNESLNSNTSTTSSTKNSILFNDYLLISSKTKYKYLLYTLYEKLNLNSKDNYTIVEGFLKLFNWEPINLNSICSVAQCLDNNECTKLLADKNQNTGGLLLKNYTSSNFINNNKNGNDSDCVTVYDILKHVVSFISIHIRVKLKDDDNDTSGDTSNIPISKVEKKSVVRDRPSCLNQLREKLLEKSRKLQMTNPSSESLDQNSEIQQSFNQDNQNIDKPNDQEGDQNETNDTEQNTQIQNNPFQTNPYFNLNQKMSNIPSNLSALLYTNPQFASLFPMFNLPILTQYLNSFKKPESQLDYSNFIQNKLNQNSTKNSSTNLSVETHLTNNTNESNSKSNNYTSPSSTFSSASSTSSTSSFKPNQTTSDVKHSLSEDFKNSLQSSQFYLLQKQLQKGNGSCSNQNLSKEKKQRERTTFDPHEEITRLMQIFEQTHHPSRYQIANICDSLNSLACRKDKKPLEPYNIQYWFKNARAALRRKSKSDQSTTQGKNANEFGSNEDSKNSFDDFEEDNNLEDLYDSQVKQENLDRSESKINFDYQEDDMSVNDLDNTNQNQTSQNMLHKNVSTNSLSVTKNSGNRRNRVFIDPISEVPILEHYFSIETYPDHYLIEKICDILNKGEYRYKFPKLEARNIQLWFKNHRAKLKRLKGATSETSMVNQSTCQNDKSNYASMNRSKLYNNNGDDVEIGEVVDDYDYGDYENDENAPSSQTIGN</sequence>
<evidence type="ECO:0000313" key="6">
    <source>
        <dbReference type="Proteomes" id="UP000663879"/>
    </source>
</evidence>
<dbReference type="Proteomes" id="UP000663879">
    <property type="component" value="Unassembled WGS sequence"/>
</dbReference>
<protein>
    <recommendedName>
        <fullName evidence="4">Homeobox domain-containing protein</fullName>
    </recommendedName>
</protein>
<dbReference type="OrthoDB" id="10052721at2759"/>
<evidence type="ECO:0000256" key="2">
    <source>
        <dbReference type="RuleBase" id="RU000682"/>
    </source>
</evidence>
<evidence type="ECO:0000313" key="5">
    <source>
        <dbReference type="EMBL" id="CAF0764196.1"/>
    </source>
</evidence>
<feature type="region of interest" description="Disordered" evidence="3">
    <location>
        <begin position="396"/>
        <end position="440"/>
    </location>
</feature>
<evidence type="ECO:0000259" key="4">
    <source>
        <dbReference type="PROSITE" id="PS50071"/>
    </source>
</evidence>
<feature type="domain" description="Homeobox" evidence="4">
    <location>
        <begin position="645"/>
        <end position="715"/>
    </location>
</feature>
<feature type="compositionally biased region" description="Basic and acidic residues" evidence="3">
    <location>
        <begin position="474"/>
        <end position="485"/>
    </location>
</feature>
<name>A0A813QAC3_9BILA</name>
<feature type="compositionally biased region" description="Low complexity" evidence="3">
    <location>
        <begin position="396"/>
        <end position="427"/>
    </location>
</feature>
<feature type="compositionally biased region" description="Acidic residues" evidence="3">
    <location>
        <begin position="291"/>
        <end position="300"/>
    </location>
</feature>
<feature type="DNA-binding region" description="Homeobox" evidence="1">
    <location>
        <begin position="479"/>
        <end position="548"/>
    </location>
</feature>
<accession>A0A813QAC3</accession>
<evidence type="ECO:0000256" key="1">
    <source>
        <dbReference type="PROSITE-ProRule" id="PRU00108"/>
    </source>
</evidence>
<dbReference type="GO" id="GO:0000981">
    <property type="term" value="F:DNA-binding transcription factor activity, RNA polymerase II-specific"/>
    <property type="evidence" value="ECO:0007669"/>
    <property type="project" value="TreeGrafter"/>
</dbReference>
<feature type="region of interest" description="Disordered" evidence="3">
    <location>
        <begin position="547"/>
        <end position="577"/>
    </location>
</feature>
<keyword evidence="1 2" id="KW-0371">Homeobox</keyword>
<dbReference type="PANTHER" id="PTHR15116:SF16">
    <property type="entry name" value="DEFECTIVE PROVENTRICULUS, ISOFORM A"/>
    <property type="match status" value="1"/>
</dbReference>
<proteinExistence type="predicted"/>
<keyword evidence="6" id="KW-1185">Reference proteome</keyword>
<keyword evidence="1 2" id="KW-0238">DNA-binding</keyword>
<feature type="compositionally biased region" description="Polar residues" evidence="3">
    <location>
        <begin position="464"/>
        <end position="473"/>
    </location>
</feature>
<dbReference type="AlphaFoldDB" id="A0A813QAC3"/>
<reference evidence="5" key="1">
    <citation type="submission" date="2021-02" db="EMBL/GenBank/DDBJ databases">
        <authorList>
            <person name="Nowell W R."/>
        </authorList>
    </citation>
    <scope>NUCLEOTIDE SEQUENCE</scope>
    <source>
        <strain evidence="5">Ploen Becks lab</strain>
    </source>
</reference>
<dbReference type="GO" id="GO:0006338">
    <property type="term" value="P:chromatin remodeling"/>
    <property type="evidence" value="ECO:0007669"/>
    <property type="project" value="InterPro"/>
</dbReference>
<comment type="caution">
    <text evidence="5">The sequence shown here is derived from an EMBL/GenBank/DDBJ whole genome shotgun (WGS) entry which is preliminary data.</text>
</comment>
<feature type="compositionally biased region" description="Polar residues" evidence="3">
    <location>
        <begin position="301"/>
        <end position="321"/>
    </location>
</feature>
<organism evidence="5 6">
    <name type="scientific">Brachionus calyciflorus</name>
    <dbReference type="NCBI Taxonomy" id="104777"/>
    <lineage>
        <taxon>Eukaryota</taxon>
        <taxon>Metazoa</taxon>
        <taxon>Spiralia</taxon>
        <taxon>Gnathifera</taxon>
        <taxon>Rotifera</taxon>
        <taxon>Eurotatoria</taxon>
        <taxon>Monogononta</taxon>
        <taxon>Pseudotrocha</taxon>
        <taxon>Ploima</taxon>
        <taxon>Brachionidae</taxon>
        <taxon>Brachionus</taxon>
    </lineage>
</organism>
<feature type="region of interest" description="Disordered" evidence="3">
    <location>
        <begin position="280"/>
        <end position="321"/>
    </location>
</feature>
<dbReference type="InterPro" id="IPR009057">
    <property type="entry name" value="Homeodomain-like_sf"/>
</dbReference>
<dbReference type="EMBL" id="CAJNOC010000460">
    <property type="protein sequence ID" value="CAF0764196.1"/>
    <property type="molecule type" value="Genomic_DNA"/>
</dbReference>
<keyword evidence="1 2" id="KW-0539">Nucleus</keyword>
<dbReference type="Gene3D" id="1.10.10.60">
    <property type="entry name" value="Homeodomain-like"/>
    <property type="match status" value="2"/>
</dbReference>
<feature type="compositionally biased region" description="Polar residues" evidence="3">
    <location>
        <begin position="551"/>
        <end position="566"/>
    </location>
</feature>
<comment type="subcellular location">
    <subcellularLocation>
        <location evidence="1 2">Nucleus</location>
    </subcellularLocation>
</comment>
<dbReference type="PANTHER" id="PTHR15116">
    <property type="entry name" value="DNA-BINDING PROTEIN SATB FAMILY MEMBER"/>
    <property type="match status" value="1"/>
</dbReference>
<dbReference type="SMART" id="SM00389">
    <property type="entry name" value="HOX"/>
    <property type="match status" value="2"/>
</dbReference>
<dbReference type="CDD" id="cd00086">
    <property type="entry name" value="homeodomain"/>
    <property type="match status" value="2"/>
</dbReference>
<feature type="DNA-binding region" description="Homeobox" evidence="1">
    <location>
        <begin position="647"/>
        <end position="716"/>
    </location>
</feature>
<dbReference type="Pfam" id="PF00046">
    <property type="entry name" value="Homeodomain"/>
    <property type="match status" value="2"/>
</dbReference>
<dbReference type="GO" id="GO:0000978">
    <property type="term" value="F:RNA polymerase II cis-regulatory region sequence-specific DNA binding"/>
    <property type="evidence" value="ECO:0007669"/>
    <property type="project" value="TreeGrafter"/>
</dbReference>